<dbReference type="EnsemblMetazoa" id="GAUT049204-RA">
    <property type="protein sequence ID" value="GAUT049204-PA"/>
    <property type="gene ID" value="GAUT049204"/>
</dbReference>
<name>A0A1A9VVP6_GLOAU</name>
<proteinExistence type="predicted"/>
<organism evidence="1 2">
    <name type="scientific">Glossina austeni</name>
    <name type="common">Savannah tsetse fly</name>
    <dbReference type="NCBI Taxonomy" id="7395"/>
    <lineage>
        <taxon>Eukaryota</taxon>
        <taxon>Metazoa</taxon>
        <taxon>Ecdysozoa</taxon>
        <taxon>Arthropoda</taxon>
        <taxon>Hexapoda</taxon>
        <taxon>Insecta</taxon>
        <taxon>Pterygota</taxon>
        <taxon>Neoptera</taxon>
        <taxon>Endopterygota</taxon>
        <taxon>Diptera</taxon>
        <taxon>Brachycera</taxon>
        <taxon>Muscomorpha</taxon>
        <taxon>Hippoboscoidea</taxon>
        <taxon>Glossinidae</taxon>
        <taxon>Glossina</taxon>
    </lineage>
</organism>
<evidence type="ECO:0000313" key="1">
    <source>
        <dbReference type="EnsemblMetazoa" id="GAUT049204-PA"/>
    </source>
</evidence>
<sequence length="139" mass="15977">MTLGIAVSLQSHYGRYQLSNEIPNVMRWQNGCHSPTYMFVGYNYTWKTKGCKLEKSLLEETLSDMHKYLCVCVGGLFGDLFSTPAASSILNAIALLYPTRCQLSPVIQNWCSWCRFRISFLDVELQTAYRKSRVKKDLM</sequence>
<protein>
    <submittedName>
        <fullName evidence="1">Uncharacterized protein</fullName>
    </submittedName>
</protein>
<dbReference type="Proteomes" id="UP000078200">
    <property type="component" value="Unassembled WGS sequence"/>
</dbReference>
<evidence type="ECO:0000313" key="2">
    <source>
        <dbReference type="Proteomes" id="UP000078200"/>
    </source>
</evidence>
<dbReference type="VEuPathDB" id="VectorBase:GAUT049204"/>
<accession>A0A1A9VVP6</accession>
<dbReference type="AlphaFoldDB" id="A0A1A9VVP6"/>
<reference evidence="1" key="1">
    <citation type="submission" date="2020-05" db="UniProtKB">
        <authorList>
            <consortium name="EnsemblMetazoa"/>
        </authorList>
    </citation>
    <scope>IDENTIFICATION</scope>
    <source>
        <strain evidence="1">TTRI</strain>
    </source>
</reference>
<keyword evidence="2" id="KW-1185">Reference proteome</keyword>